<dbReference type="Pfam" id="PF00251">
    <property type="entry name" value="Glyco_hydro_32N"/>
    <property type="match status" value="1"/>
</dbReference>
<dbReference type="Gene3D" id="2.115.10.20">
    <property type="entry name" value="Glycosyl hydrolase domain, family 43"/>
    <property type="match status" value="1"/>
</dbReference>
<dbReference type="PANTHER" id="PTHR43101">
    <property type="entry name" value="BETA-FRUCTOSIDASE"/>
    <property type="match status" value="1"/>
</dbReference>
<dbReference type="GO" id="GO:0005975">
    <property type="term" value="P:carbohydrate metabolic process"/>
    <property type="evidence" value="ECO:0007669"/>
    <property type="project" value="InterPro"/>
</dbReference>
<keyword evidence="8" id="KW-1185">Reference proteome</keyword>
<dbReference type="PANTHER" id="PTHR43101:SF1">
    <property type="entry name" value="BETA-FRUCTOSIDASE"/>
    <property type="match status" value="1"/>
</dbReference>
<comment type="similarity">
    <text evidence="1">Belongs to the glycosyl hydrolase 32 family.</text>
</comment>
<dbReference type="InterPro" id="IPR023296">
    <property type="entry name" value="Glyco_hydro_beta-prop_sf"/>
</dbReference>
<name>A0A516PUM6_9ACTN</name>
<evidence type="ECO:0000313" key="7">
    <source>
        <dbReference type="EMBL" id="QDP94904.1"/>
    </source>
</evidence>
<dbReference type="InterPro" id="IPR001362">
    <property type="entry name" value="Glyco_hydro_32"/>
</dbReference>
<dbReference type="OrthoDB" id="9776657at2"/>
<dbReference type="InterPro" id="IPR018053">
    <property type="entry name" value="Glyco_hydro_32_AS"/>
</dbReference>
<organism evidence="7 8">
    <name type="scientific">Microlunatus elymi</name>
    <dbReference type="NCBI Taxonomy" id="2596828"/>
    <lineage>
        <taxon>Bacteria</taxon>
        <taxon>Bacillati</taxon>
        <taxon>Actinomycetota</taxon>
        <taxon>Actinomycetes</taxon>
        <taxon>Propionibacteriales</taxon>
        <taxon>Propionibacteriaceae</taxon>
        <taxon>Microlunatus</taxon>
    </lineage>
</organism>
<feature type="domain" description="Glycosyl hydrolase family 32 N-terminal" evidence="6">
    <location>
        <begin position="25"/>
        <end position="323"/>
    </location>
</feature>
<proteinExistence type="inferred from homology"/>
<dbReference type="GO" id="GO:0004564">
    <property type="term" value="F:beta-fructofuranosidase activity"/>
    <property type="evidence" value="ECO:0007669"/>
    <property type="project" value="UniProtKB-EC"/>
</dbReference>
<keyword evidence="4" id="KW-0326">Glycosidase</keyword>
<reference evidence="7 8" key="1">
    <citation type="submission" date="2019-07" db="EMBL/GenBank/DDBJ databases">
        <title>Microlunatus dokdonensis sp. nov. isolated from the rhizospheric soil of the wild plant Elymus tsukushiensis.</title>
        <authorList>
            <person name="Ghim S.-Y."/>
            <person name="Hwang Y.-J."/>
            <person name="Son J.-S."/>
            <person name="Shin J.-H."/>
        </authorList>
    </citation>
    <scope>NUCLEOTIDE SEQUENCE [LARGE SCALE GENOMIC DNA]</scope>
    <source>
        <strain evidence="7 8">KUDC0627</strain>
    </source>
</reference>
<dbReference type="EC" id="3.2.1.26" evidence="2"/>
<dbReference type="SMART" id="SM00640">
    <property type="entry name" value="Glyco_32"/>
    <property type="match status" value="1"/>
</dbReference>
<dbReference type="Proteomes" id="UP000319263">
    <property type="component" value="Chromosome"/>
</dbReference>
<dbReference type="AlphaFoldDB" id="A0A516PUM6"/>
<dbReference type="InterPro" id="IPR013148">
    <property type="entry name" value="Glyco_hydro_32_N"/>
</dbReference>
<evidence type="ECO:0000256" key="5">
    <source>
        <dbReference type="SAM" id="MobiDB-lite"/>
    </source>
</evidence>
<evidence type="ECO:0000256" key="2">
    <source>
        <dbReference type="ARBA" id="ARBA00012758"/>
    </source>
</evidence>
<accession>A0A516PUM6</accession>
<gene>
    <name evidence="7" type="ORF">FOE78_02320</name>
</gene>
<evidence type="ECO:0000256" key="4">
    <source>
        <dbReference type="ARBA" id="ARBA00023295"/>
    </source>
</evidence>
<dbReference type="KEGG" id="mik:FOE78_02320"/>
<feature type="region of interest" description="Disordered" evidence="5">
    <location>
        <begin position="1"/>
        <end position="23"/>
    </location>
</feature>
<dbReference type="EMBL" id="CP041692">
    <property type="protein sequence ID" value="QDP94904.1"/>
    <property type="molecule type" value="Genomic_DNA"/>
</dbReference>
<sequence>MGEEQDVSEDPANGAAADPTFPLLHPRPEHGWLNDPNGVCKFDGRWHLFFQWNPESTRHERIHWGHISSADLLTWRVEPVALVPRPGQPDSAGCWTGCVVDDAGTPTSVYSAVSDHSGRADVLLARSDRRLLQWEQTEHPVLPMPDDPRFTDVRDPYLFEHAGHRWAVIGAGHRDGDPAVLVYRVDELTDWIPAGTLFDHSDPVAAELSAANVWECPNLFRLGDRWVLIISLWTAGAGSHPEVSCLVGDLELSDDLQLRFRPRSAGRLDDGPAFYAPQAMTDGDRVLLWGWVCEQRDQDQLAAAGWAGCLTLPRELALAGDRVSSRPAAELSAAIGNEIAADRPITASAFVARFDRPGSLSLDGVDVIALDRSGEIWVDGSVVEVYPAGAAPYTTRAYPGAGSAWTVDGPARVYAMTISATASSAL</sequence>
<dbReference type="CDD" id="cd08996">
    <property type="entry name" value="GH32_FFase"/>
    <property type="match status" value="1"/>
</dbReference>
<dbReference type="PROSITE" id="PS00609">
    <property type="entry name" value="GLYCOSYL_HYDROL_F32"/>
    <property type="match status" value="1"/>
</dbReference>
<evidence type="ECO:0000259" key="6">
    <source>
        <dbReference type="Pfam" id="PF00251"/>
    </source>
</evidence>
<evidence type="ECO:0000256" key="1">
    <source>
        <dbReference type="ARBA" id="ARBA00009902"/>
    </source>
</evidence>
<keyword evidence="3 7" id="KW-0378">Hydrolase</keyword>
<evidence type="ECO:0000313" key="8">
    <source>
        <dbReference type="Proteomes" id="UP000319263"/>
    </source>
</evidence>
<protein>
    <recommendedName>
        <fullName evidence="2">beta-fructofuranosidase</fullName>
        <ecNumber evidence="2">3.2.1.26</ecNumber>
    </recommendedName>
</protein>
<evidence type="ECO:0000256" key="3">
    <source>
        <dbReference type="ARBA" id="ARBA00022801"/>
    </source>
</evidence>
<dbReference type="InterPro" id="IPR051214">
    <property type="entry name" value="GH32_Enzymes"/>
</dbReference>
<dbReference type="SUPFAM" id="SSF75005">
    <property type="entry name" value="Arabinanase/levansucrase/invertase"/>
    <property type="match status" value="1"/>
</dbReference>